<accession>A0A543I6Z1</accession>
<dbReference type="EMBL" id="VFPN01000001">
    <property type="protein sequence ID" value="TQM66321.1"/>
    <property type="molecule type" value="Genomic_DNA"/>
</dbReference>
<keyword evidence="1 3" id="KW-0812">Transmembrane</keyword>
<dbReference type="Pfam" id="PF12089">
    <property type="entry name" value="DUF3566"/>
    <property type="match status" value="1"/>
</dbReference>
<keyword evidence="1" id="KW-1133">Transmembrane helix</keyword>
<reference evidence="3 4" key="1">
    <citation type="submission" date="2019-06" db="EMBL/GenBank/DDBJ databases">
        <title>Sequencing the genomes of 1000 actinobacteria strains.</title>
        <authorList>
            <person name="Klenk H.-P."/>
        </authorList>
    </citation>
    <scope>NUCLEOTIDE SEQUENCE [LARGE SCALE GENOMIC DNA]</scope>
    <source>
        <strain evidence="3 4">DSM 18031</strain>
    </source>
</reference>
<dbReference type="AlphaFoldDB" id="A0A543I6Z1"/>
<evidence type="ECO:0000259" key="2">
    <source>
        <dbReference type="Pfam" id="PF12089"/>
    </source>
</evidence>
<protein>
    <submittedName>
        <fullName evidence="3">Transmembrane protein DUF3566</fullName>
    </submittedName>
</protein>
<keyword evidence="1" id="KW-0472">Membrane</keyword>
<evidence type="ECO:0000313" key="3">
    <source>
        <dbReference type="EMBL" id="TQM66321.1"/>
    </source>
</evidence>
<evidence type="ECO:0000313" key="4">
    <source>
        <dbReference type="Proteomes" id="UP000318331"/>
    </source>
</evidence>
<feature type="transmembrane region" description="Helical" evidence="1">
    <location>
        <begin position="37"/>
        <end position="60"/>
    </location>
</feature>
<keyword evidence="4" id="KW-1185">Reference proteome</keyword>
<dbReference type="InterPro" id="IPR021949">
    <property type="entry name" value="DUF3566_TM"/>
</dbReference>
<evidence type="ECO:0000256" key="1">
    <source>
        <dbReference type="SAM" id="Phobius"/>
    </source>
</evidence>
<dbReference type="RefSeq" id="WP_141916526.1">
    <property type="nucleotide sequence ID" value="NZ_BAAAYS010000017.1"/>
</dbReference>
<sequence>MSNSVADKLASKSRKKTPAKQVRLKLVYVDFWSAVKFSFLLSLSTAIVLIVATFLVYMVLNQTGIFERINKLFMDIVTGDDLNLMNILGIQQVMGFAIVVAVLNVIIGTALGAISAVIYNLIVKVTGGFQLGFTSN</sequence>
<feature type="transmembrane region" description="Helical" evidence="1">
    <location>
        <begin position="93"/>
        <end position="122"/>
    </location>
</feature>
<comment type="caution">
    <text evidence="3">The sequence shown here is derived from an EMBL/GenBank/DDBJ whole genome shotgun (WGS) entry which is preliminary data.</text>
</comment>
<name>A0A543I6Z1_9MICO</name>
<dbReference type="OrthoDB" id="3240216at2"/>
<dbReference type="Proteomes" id="UP000318331">
    <property type="component" value="Unassembled WGS sequence"/>
</dbReference>
<feature type="domain" description="DUF3566" evidence="2">
    <location>
        <begin position="20"/>
        <end position="134"/>
    </location>
</feature>
<gene>
    <name evidence="3" type="ORF">FB466_1158</name>
</gene>
<organism evidence="3 4">
    <name type="scientific">Klugiella xanthotipulae</name>
    <dbReference type="NCBI Taxonomy" id="244735"/>
    <lineage>
        <taxon>Bacteria</taxon>
        <taxon>Bacillati</taxon>
        <taxon>Actinomycetota</taxon>
        <taxon>Actinomycetes</taxon>
        <taxon>Micrococcales</taxon>
        <taxon>Microbacteriaceae</taxon>
        <taxon>Klugiella</taxon>
    </lineage>
</organism>
<proteinExistence type="predicted"/>